<gene>
    <name evidence="1" type="ORF">SCF082_LOCUS23871</name>
</gene>
<evidence type="ECO:0000313" key="2">
    <source>
        <dbReference type="Proteomes" id="UP001642464"/>
    </source>
</evidence>
<dbReference type="InterPro" id="IPR009030">
    <property type="entry name" value="Growth_fac_rcpt_cys_sf"/>
</dbReference>
<dbReference type="Gene3D" id="2.10.50.10">
    <property type="entry name" value="Tumor Necrosis Factor Receptor, subunit A, domain 2"/>
    <property type="match status" value="1"/>
</dbReference>
<accession>A0ABP0LT14</accession>
<evidence type="ECO:0000313" key="1">
    <source>
        <dbReference type="EMBL" id="CAK9041285.1"/>
    </source>
</evidence>
<protein>
    <recommendedName>
        <fullName evidence="3">Tyrosine-protein kinase ephrin type A/B receptor-like domain-containing protein</fullName>
    </recommendedName>
</protein>
<sequence length="120" mass="13259">MKCPAGTWSNPRSSGCTECQPGRWSHPGSRDCAACPPGTFIVEGNSTCQPCPHRHWSFEASDGCAPLGSGAWNTLRVQNLHDDSSRLPDGVGLNRWFEIRPRDLSTDFWTKESREDAPDL</sequence>
<evidence type="ECO:0008006" key="3">
    <source>
        <dbReference type="Google" id="ProtNLM"/>
    </source>
</evidence>
<reference evidence="1 2" key="1">
    <citation type="submission" date="2024-02" db="EMBL/GenBank/DDBJ databases">
        <authorList>
            <person name="Chen Y."/>
            <person name="Shah S."/>
            <person name="Dougan E. K."/>
            <person name="Thang M."/>
            <person name="Chan C."/>
        </authorList>
    </citation>
    <scope>NUCLEOTIDE SEQUENCE [LARGE SCALE GENOMIC DNA]</scope>
</reference>
<dbReference type="Proteomes" id="UP001642464">
    <property type="component" value="Unassembled WGS sequence"/>
</dbReference>
<proteinExistence type="predicted"/>
<name>A0ABP0LT14_9DINO</name>
<dbReference type="SUPFAM" id="SSF57184">
    <property type="entry name" value="Growth factor receptor domain"/>
    <property type="match status" value="1"/>
</dbReference>
<comment type="caution">
    <text evidence="1">The sequence shown here is derived from an EMBL/GenBank/DDBJ whole genome shotgun (WGS) entry which is preliminary data.</text>
</comment>
<dbReference type="EMBL" id="CAXAMM010017491">
    <property type="protein sequence ID" value="CAK9041285.1"/>
    <property type="molecule type" value="Genomic_DNA"/>
</dbReference>
<keyword evidence="2" id="KW-1185">Reference proteome</keyword>
<organism evidence="1 2">
    <name type="scientific">Durusdinium trenchii</name>
    <dbReference type="NCBI Taxonomy" id="1381693"/>
    <lineage>
        <taxon>Eukaryota</taxon>
        <taxon>Sar</taxon>
        <taxon>Alveolata</taxon>
        <taxon>Dinophyceae</taxon>
        <taxon>Suessiales</taxon>
        <taxon>Symbiodiniaceae</taxon>
        <taxon>Durusdinium</taxon>
    </lineage>
</organism>
<dbReference type="SMART" id="SM01411">
    <property type="entry name" value="Ephrin_rec_like"/>
    <property type="match status" value="1"/>
</dbReference>